<evidence type="ECO:0000313" key="4">
    <source>
        <dbReference type="Ensembl" id="ENSZLMP00000013189.1"/>
    </source>
</evidence>
<dbReference type="AlphaFoldDB" id="A0A8D2PFU7"/>
<dbReference type="PANTHER" id="PTHR23010:SF1">
    <property type="entry name" value="MIDNOLIN"/>
    <property type="match status" value="1"/>
</dbReference>
<dbReference type="PANTHER" id="PTHR23010">
    <property type="entry name" value="MIDNOLIN"/>
    <property type="match status" value="1"/>
</dbReference>
<dbReference type="InterPro" id="IPR039336">
    <property type="entry name" value="Midnolin"/>
</dbReference>
<accession>A0A8D2PFU7</accession>
<reference evidence="4" key="1">
    <citation type="submission" date="2025-08" db="UniProtKB">
        <authorList>
            <consortium name="Ensembl"/>
        </authorList>
    </citation>
    <scope>IDENTIFICATION</scope>
</reference>
<feature type="region of interest" description="Disordered" evidence="3">
    <location>
        <begin position="302"/>
        <end position="340"/>
    </location>
</feature>
<feature type="compositionally biased region" description="Pro residues" evidence="3">
    <location>
        <begin position="185"/>
        <end position="195"/>
    </location>
</feature>
<protein>
    <submittedName>
        <fullName evidence="4">Midnolin</fullName>
    </submittedName>
</protein>
<evidence type="ECO:0000256" key="3">
    <source>
        <dbReference type="SAM" id="MobiDB-lite"/>
    </source>
</evidence>
<name>A0A8D2PFU7_ZOSLA</name>
<feature type="compositionally biased region" description="Low complexity" evidence="3">
    <location>
        <begin position="306"/>
        <end position="317"/>
    </location>
</feature>
<feature type="region of interest" description="Disordered" evidence="3">
    <location>
        <begin position="85"/>
        <end position="109"/>
    </location>
</feature>
<comment type="subcellular location">
    <subcellularLocation>
        <location evidence="1">Nucleus</location>
    </subcellularLocation>
</comment>
<feature type="region of interest" description="Disordered" evidence="3">
    <location>
        <begin position="212"/>
        <end position="233"/>
    </location>
</feature>
<evidence type="ECO:0000313" key="5">
    <source>
        <dbReference type="Proteomes" id="UP000694401"/>
    </source>
</evidence>
<proteinExistence type="predicted"/>
<keyword evidence="2" id="KW-0539">Nucleus</keyword>
<evidence type="ECO:0000256" key="2">
    <source>
        <dbReference type="ARBA" id="ARBA00023242"/>
    </source>
</evidence>
<dbReference type="Ensembl" id="ENSZLMT00000013550.1">
    <property type="protein sequence ID" value="ENSZLMP00000013189.1"/>
    <property type="gene ID" value="ENSZLMG00000009189.1"/>
</dbReference>
<feature type="compositionally biased region" description="Low complexity" evidence="3">
    <location>
        <begin position="214"/>
        <end position="229"/>
    </location>
</feature>
<sequence length="443" mass="47772">RVPPPGGRLSSGKLQDLGVVEGSKLTLVPTVEAGLMSQASRPEQSVMQALESLTETQVRGWMPGQDGDKGGGRWVDGEGGKEQLWPRFASPPKRARGGQSWGGAKQCGWGCQPGMRPSRLLWEGKLKQGRGWGDAFPLPGALCTHTHTHTHTHTRVHTCAHVHARCPLPPPRPVTSVSRAAASPSRPPLPLQPPPDTLGALLLPVFLPSQVDCGSRSSSSPGSSPAPSARSRKPGAVIESFVNHAPGVFSGTFSGTLHPNCQDSSGRPRRDIGTILQILNDLLSATRHYQGMPQSLTQLRCQTQFSSSSSSSSSSSPPASPDLATKTTSEPLPAAATPTLHPVVQCQSQIRMCKPSGDRLRQTENRATRCKVERLQLLLQQKRLRRKARRDARAPYHWVPNRKAGRTNSNSSVSSEGSLDLDFEDSVWKPEVKAEMKSEFVVA</sequence>
<organism evidence="4 5">
    <name type="scientific">Zosterops lateralis melanops</name>
    <dbReference type="NCBI Taxonomy" id="1220523"/>
    <lineage>
        <taxon>Eukaryota</taxon>
        <taxon>Metazoa</taxon>
        <taxon>Chordata</taxon>
        <taxon>Craniata</taxon>
        <taxon>Vertebrata</taxon>
        <taxon>Euteleostomi</taxon>
        <taxon>Archelosauria</taxon>
        <taxon>Archosauria</taxon>
        <taxon>Dinosauria</taxon>
        <taxon>Saurischia</taxon>
        <taxon>Theropoda</taxon>
        <taxon>Coelurosauria</taxon>
        <taxon>Aves</taxon>
        <taxon>Neognathae</taxon>
        <taxon>Neoaves</taxon>
        <taxon>Telluraves</taxon>
        <taxon>Australaves</taxon>
        <taxon>Passeriformes</taxon>
        <taxon>Sylvioidea</taxon>
        <taxon>Zosteropidae</taxon>
        <taxon>Zosterops</taxon>
    </lineage>
</organism>
<evidence type="ECO:0000256" key="1">
    <source>
        <dbReference type="ARBA" id="ARBA00004123"/>
    </source>
</evidence>
<dbReference type="GO" id="GO:0005634">
    <property type="term" value="C:nucleus"/>
    <property type="evidence" value="ECO:0007669"/>
    <property type="project" value="UniProtKB-SubCell"/>
</dbReference>
<reference evidence="4" key="2">
    <citation type="submission" date="2025-09" db="UniProtKB">
        <authorList>
            <consortium name="Ensembl"/>
        </authorList>
    </citation>
    <scope>IDENTIFICATION</scope>
</reference>
<feature type="compositionally biased region" description="Low complexity" evidence="3">
    <location>
        <begin position="174"/>
        <end position="184"/>
    </location>
</feature>
<dbReference type="Proteomes" id="UP000694401">
    <property type="component" value="Unassembled WGS sequence"/>
</dbReference>
<feature type="region of interest" description="Disordered" evidence="3">
    <location>
        <begin position="173"/>
        <end position="195"/>
    </location>
</feature>
<feature type="compositionally biased region" description="Low complexity" evidence="3">
    <location>
        <begin position="331"/>
        <end position="340"/>
    </location>
</feature>
<keyword evidence="5" id="KW-1185">Reference proteome</keyword>